<evidence type="ECO:0000256" key="18">
    <source>
        <dbReference type="ARBA" id="ARBA00046718"/>
    </source>
</evidence>
<dbReference type="GO" id="GO:0007155">
    <property type="term" value="P:cell adhesion"/>
    <property type="evidence" value="ECO:0007669"/>
    <property type="project" value="InterPro"/>
</dbReference>
<feature type="region of interest" description="Disordered" evidence="19">
    <location>
        <begin position="297"/>
        <end position="328"/>
    </location>
</feature>
<keyword evidence="13 20" id="KW-0472">Membrane</keyword>
<evidence type="ECO:0000256" key="5">
    <source>
        <dbReference type="ARBA" id="ARBA00022427"/>
    </source>
</evidence>
<evidence type="ECO:0000256" key="2">
    <source>
        <dbReference type="ARBA" id="ARBA00004435"/>
    </source>
</evidence>
<feature type="domain" description="Ig-like" evidence="21">
    <location>
        <begin position="155"/>
        <end position="252"/>
    </location>
</feature>
<keyword evidence="12 20" id="KW-1133">Transmembrane helix</keyword>
<keyword evidence="9" id="KW-0732">Signal</keyword>
<evidence type="ECO:0000256" key="19">
    <source>
        <dbReference type="SAM" id="MobiDB-lite"/>
    </source>
</evidence>
<dbReference type="InterPro" id="IPR003599">
    <property type="entry name" value="Ig_sub"/>
</dbReference>
<evidence type="ECO:0000256" key="15">
    <source>
        <dbReference type="ARBA" id="ARBA00023180"/>
    </source>
</evidence>
<dbReference type="GO" id="GO:0090557">
    <property type="term" value="P:establishment of endothelial intestinal barrier"/>
    <property type="evidence" value="ECO:0007669"/>
    <property type="project" value="TreeGrafter"/>
</dbReference>
<dbReference type="InterPro" id="IPR007110">
    <property type="entry name" value="Ig-like_dom"/>
</dbReference>
<evidence type="ECO:0000256" key="12">
    <source>
        <dbReference type="ARBA" id="ARBA00022989"/>
    </source>
</evidence>
<dbReference type="GO" id="GO:0005886">
    <property type="term" value="C:plasma membrane"/>
    <property type="evidence" value="ECO:0007669"/>
    <property type="project" value="UniProtKB-SubCell"/>
</dbReference>
<keyword evidence="15" id="KW-0325">Glycoprotein</keyword>
<dbReference type="AlphaFoldDB" id="A0A8C4R201"/>
<evidence type="ECO:0000256" key="4">
    <source>
        <dbReference type="ARBA" id="ARBA00016608"/>
    </source>
</evidence>
<dbReference type="SMART" id="SM00409">
    <property type="entry name" value="IG"/>
    <property type="match status" value="2"/>
</dbReference>
<reference evidence="22" key="2">
    <citation type="submission" date="2025-09" db="UniProtKB">
        <authorList>
            <consortium name="Ensembl"/>
        </authorList>
    </citation>
    <scope>IDENTIFICATION</scope>
</reference>
<keyword evidence="11" id="KW-0965">Cell junction</keyword>
<evidence type="ECO:0000256" key="6">
    <source>
        <dbReference type="ARBA" id="ARBA00022475"/>
    </source>
</evidence>
<evidence type="ECO:0000313" key="23">
    <source>
        <dbReference type="Proteomes" id="UP000694388"/>
    </source>
</evidence>
<dbReference type="OMA" id="CPTQLMD"/>
<evidence type="ECO:0000259" key="21">
    <source>
        <dbReference type="PROSITE" id="PS50835"/>
    </source>
</evidence>
<comment type="subcellular location">
    <subcellularLocation>
        <location evidence="2">Cell junction</location>
        <location evidence="2">Tight junction</location>
    </subcellularLocation>
    <subcellularLocation>
        <location evidence="1">Cell membrane</location>
        <topology evidence="1">Single-pass type I membrane protein</topology>
    </subcellularLocation>
</comment>
<evidence type="ECO:0000256" key="3">
    <source>
        <dbReference type="ARBA" id="ARBA00008637"/>
    </source>
</evidence>
<feature type="transmembrane region" description="Helical" evidence="20">
    <location>
        <begin position="260"/>
        <end position="283"/>
    </location>
</feature>
<organism evidence="22 23">
    <name type="scientific">Eptatretus burgeri</name>
    <name type="common">Inshore hagfish</name>
    <dbReference type="NCBI Taxonomy" id="7764"/>
    <lineage>
        <taxon>Eukaryota</taxon>
        <taxon>Metazoa</taxon>
        <taxon>Chordata</taxon>
        <taxon>Craniata</taxon>
        <taxon>Vertebrata</taxon>
        <taxon>Cyclostomata</taxon>
        <taxon>Myxini</taxon>
        <taxon>Myxiniformes</taxon>
        <taxon>Myxinidae</taxon>
        <taxon>Eptatretinae</taxon>
        <taxon>Eptatretus</taxon>
    </lineage>
</organism>
<evidence type="ECO:0000256" key="1">
    <source>
        <dbReference type="ARBA" id="ARBA00004251"/>
    </source>
</evidence>
<keyword evidence="10" id="KW-0677">Repeat</keyword>
<dbReference type="Pfam" id="PF13927">
    <property type="entry name" value="Ig_3"/>
    <property type="match status" value="1"/>
</dbReference>
<comment type="similarity">
    <text evidence="3">Belongs to the immunoglobulin superfamily.</text>
</comment>
<evidence type="ECO:0000313" key="22">
    <source>
        <dbReference type="Ensembl" id="ENSEBUP00000023932.1"/>
    </source>
</evidence>
<evidence type="ECO:0000256" key="10">
    <source>
        <dbReference type="ARBA" id="ARBA00022737"/>
    </source>
</evidence>
<dbReference type="InterPro" id="IPR036179">
    <property type="entry name" value="Ig-like_dom_sf"/>
</dbReference>
<dbReference type="GO" id="GO:0005923">
    <property type="term" value="C:bicellular tight junction"/>
    <property type="evidence" value="ECO:0007669"/>
    <property type="project" value="UniProtKB-SubCell"/>
</dbReference>
<dbReference type="GeneTree" id="ENSGT00940000156937"/>
<reference evidence="22" key="1">
    <citation type="submission" date="2025-08" db="UniProtKB">
        <authorList>
            <consortium name="Ensembl"/>
        </authorList>
    </citation>
    <scope>IDENTIFICATION</scope>
</reference>
<dbReference type="PANTHER" id="PTHR45113:SF1">
    <property type="entry name" value="JUNCTIONAL ADHESION MOLECULE A"/>
    <property type="match status" value="1"/>
</dbReference>
<proteinExistence type="inferred from homology"/>
<dbReference type="InterPro" id="IPR013783">
    <property type="entry name" value="Ig-like_fold"/>
</dbReference>
<dbReference type="InterPro" id="IPR003598">
    <property type="entry name" value="Ig_sub2"/>
</dbReference>
<accession>A0A8C4R201</accession>
<dbReference type="InterPro" id="IPR042456">
    <property type="entry name" value="F11R"/>
</dbReference>
<dbReference type="Ensembl" id="ENSEBUT00000024508.1">
    <property type="protein sequence ID" value="ENSEBUP00000023932.1"/>
    <property type="gene ID" value="ENSEBUG00000014749.1"/>
</dbReference>
<keyword evidence="6" id="KW-1003">Cell membrane</keyword>
<keyword evidence="5" id="KW-0796">Tight junction</keyword>
<dbReference type="GO" id="GO:0090559">
    <property type="term" value="P:regulation of membrane permeability"/>
    <property type="evidence" value="ECO:0007669"/>
    <property type="project" value="TreeGrafter"/>
</dbReference>
<keyword evidence="8 20" id="KW-0812">Transmembrane</keyword>
<evidence type="ECO:0000256" key="17">
    <source>
        <dbReference type="ARBA" id="ARBA00030590"/>
    </source>
</evidence>
<keyword evidence="14" id="KW-1015">Disulfide bond</keyword>
<dbReference type="Gene3D" id="2.60.40.10">
    <property type="entry name" value="Immunoglobulins"/>
    <property type="match status" value="2"/>
</dbReference>
<name>A0A8C4R201_EPTBU</name>
<keyword evidence="16" id="KW-0393">Immunoglobulin domain</keyword>
<evidence type="ECO:0000256" key="13">
    <source>
        <dbReference type="ARBA" id="ARBA00023136"/>
    </source>
</evidence>
<keyword evidence="23" id="KW-1185">Reference proteome</keyword>
<dbReference type="SUPFAM" id="SSF48726">
    <property type="entry name" value="Immunoglobulin"/>
    <property type="match status" value="2"/>
</dbReference>
<comment type="subunit">
    <text evidence="18">Interacts with the ninth PDZ domain of MPDZ. Interacts with the first PDZ domain of PARD3. The association between PARD3 and PARD6B probably disrupts this interaction. Interacts with ITGAL (via I-domain). Interacts with CD151.</text>
</comment>
<keyword evidence="7" id="KW-0597">Phosphoprotein</keyword>
<dbReference type="SMART" id="SM00408">
    <property type="entry name" value="IGc2"/>
    <property type="match status" value="2"/>
</dbReference>
<feature type="transmembrane region" description="Helical" evidence="20">
    <location>
        <begin position="35"/>
        <end position="55"/>
    </location>
</feature>
<dbReference type="Proteomes" id="UP000694388">
    <property type="component" value="Unplaced"/>
</dbReference>
<dbReference type="PANTHER" id="PTHR45113">
    <property type="entry name" value="JUNCTIONAL ADHESION MOLECULE A"/>
    <property type="match status" value="1"/>
</dbReference>
<evidence type="ECO:0000256" key="16">
    <source>
        <dbReference type="ARBA" id="ARBA00023319"/>
    </source>
</evidence>
<protein>
    <recommendedName>
        <fullName evidence="4">Junctional adhesion molecule A</fullName>
    </recommendedName>
    <alternativeName>
        <fullName evidence="17">Junctional adhesion molecule 1</fullName>
    </alternativeName>
</protein>
<evidence type="ECO:0000256" key="20">
    <source>
        <dbReference type="SAM" id="Phobius"/>
    </source>
</evidence>
<evidence type="ECO:0000256" key="9">
    <source>
        <dbReference type="ARBA" id="ARBA00022729"/>
    </source>
</evidence>
<evidence type="ECO:0000256" key="14">
    <source>
        <dbReference type="ARBA" id="ARBA00023157"/>
    </source>
</evidence>
<evidence type="ECO:0000256" key="7">
    <source>
        <dbReference type="ARBA" id="ARBA00022553"/>
    </source>
</evidence>
<dbReference type="GO" id="GO:0050892">
    <property type="term" value="P:intestinal absorption"/>
    <property type="evidence" value="ECO:0007669"/>
    <property type="project" value="TreeGrafter"/>
</dbReference>
<dbReference type="PROSITE" id="PS50835">
    <property type="entry name" value="IG_LIKE"/>
    <property type="match status" value="1"/>
</dbReference>
<evidence type="ECO:0000256" key="8">
    <source>
        <dbReference type="ARBA" id="ARBA00022692"/>
    </source>
</evidence>
<evidence type="ECO:0000256" key="11">
    <source>
        <dbReference type="ARBA" id="ARBA00022949"/>
    </source>
</evidence>
<sequence length="328" mass="35817">MWGCGIRKGERKGVLTRGGVVSAIVRALVMAVGRLLWASVCAFVILVVAIEGLTISTDYPNRNVNEGDPVTLYCKYTGNPMISWKKIVGSHVTYVYLDKKLMGDLAGRAEVDLQYGVNLKIKSTLRTDTAKYRCEGVEGTKVGEVDVQLDVGVAPVKVEISVPSSAKIGSSTTFTCSEPQAYPAPTYTWYRNDIPFPDSSEKDLRFKNVSYTLDSATGKLTLKEVKSTDTADYMCQATNGAGSAKSSSVHMEAYKVNSGAIAAAVVVVLLILLLLALGLYYAYNKGYLKDKLPKMPKKKTTTMRPKDTTLYDQADDEGDFKHKPSFNL</sequence>